<accession>A0A067M2R4</accession>
<keyword evidence="1" id="KW-0677">Repeat</keyword>
<dbReference type="PROSITE" id="PS50297">
    <property type="entry name" value="ANK_REP_REGION"/>
    <property type="match status" value="2"/>
</dbReference>
<sequence>MGEDIEERDLDGRTKLHRAIQAKDLQLAKKLVEQGANVRARDRFGWGPLHFLAVLETDYLDILPPSPFAGIIQVLLNVGTDLNAQSKHGNPPLCFAYGQNSSLIFRLLEDAGADLSLLD</sequence>
<keyword evidence="2 3" id="KW-0040">ANK repeat</keyword>
<keyword evidence="5" id="KW-1185">Reference proteome</keyword>
<name>A0A067M2R4_BOTB1</name>
<dbReference type="HOGENOM" id="CLU_2066921_0_0_1"/>
<dbReference type="InParanoid" id="A0A067M2R4"/>
<reference evidence="5" key="1">
    <citation type="journal article" date="2014" name="Proc. Natl. Acad. Sci. U.S.A.">
        <title>Extensive sampling of basidiomycete genomes demonstrates inadequacy of the white-rot/brown-rot paradigm for wood decay fungi.</title>
        <authorList>
            <person name="Riley R."/>
            <person name="Salamov A.A."/>
            <person name="Brown D.W."/>
            <person name="Nagy L.G."/>
            <person name="Floudas D."/>
            <person name="Held B.W."/>
            <person name="Levasseur A."/>
            <person name="Lombard V."/>
            <person name="Morin E."/>
            <person name="Otillar R."/>
            <person name="Lindquist E.A."/>
            <person name="Sun H."/>
            <person name="LaButti K.M."/>
            <person name="Schmutz J."/>
            <person name="Jabbour D."/>
            <person name="Luo H."/>
            <person name="Baker S.E."/>
            <person name="Pisabarro A.G."/>
            <person name="Walton J.D."/>
            <person name="Blanchette R.A."/>
            <person name="Henrissat B."/>
            <person name="Martin F."/>
            <person name="Cullen D."/>
            <person name="Hibbett D.S."/>
            <person name="Grigoriev I.V."/>
        </authorList>
    </citation>
    <scope>NUCLEOTIDE SEQUENCE [LARGE SCALE GENOMIC DNA]</scope>
    <source>
        <strain evidence="5">FD-172 SS1</strain>
    </source>
</reference>
<dbReference type="SMART" id="SM00248">
    <property type="entry name" value="ANK"/>
    <property type="match status" value="2"/>
</dbReference>
<organism evidence="4 5">
    <name type="scientific">Botryobasidium botryosum (strain FD-172 SS1)</name>
    <dbReference type="NCBI Taxonomy" id="930990"/>
    <lineage>
        <taxon>Eukaryota</taxon>
        <taxon>Fungi</taxon>
        <taxon>Dikarya</taxon>
        <taxon>Basidiomycota</taxon>
        <taxon>Agaricomycotina</taxon>
        <taxon>Agaricomycetes</taxon>
        <taxon>Cantharellales</taxon>
        <taxon>Botryobasidiaceae</taxon>
        <taxon>Botryobasidium</taxon>
    </lineage>
</organism>
<feature type="non-terminal residue" evidence="4">
    <location>
        <position position="119"/>
    </location>
</feature>
<dbReference type="STRING" id="930990.A0A067M2R4"/>
<protein>
    <submittedName>
        <fullName evidence="4">Uncharacterized protein</fullName>
    </submittedName>
</protein>
<proteinExistence type="predicted"/>
<gene>
    <name evidence="4" type="ORF">BOTBODRAFT_122215</name>
</gene>
<evidence type="ECO:0000313" key="5">
    <source>
        <dbReference type="Proteomes" id="UP000027195"/>
    </source>
</evidence>
<dbReference type="InterPro" id="IPR002110">
    <property type="entry name" value="Ankyrin_rpt"/>
</dbReference>
<feature type="repeat" description="ANK" evidence="3">
    <location>
        <begin position="11"/>
        <end position="43"/>
    </location>
</feature>
<dbReference type="PANTHER" id="PTHR24173:SF74">
    <property type="entry name" value="ANKYRIN REPEAT DOMAIN-CONTAINING PROTEIN 16"/>
    <property type="match status" value="1"/>
</dbReference>
<dbReference type="Proteomes" id="UP000027195">
    <property type="component" value="Unassembled WGS sequence"/>
</dbReference>
<dbReference type="SUPFAM" id="SSF48403">
    <property type="entry name" value="Ankyrin repeat"/>
    <property type="match status" value="1"/>
</dbReference>
<dbReference type="PANTHER" id="PTHR24173">
    <property type="entry name" value="ANKYRIN REPEAT CONTAINING"/>
    <property type="match status" value="1"/>
</dbReference>
<dbReference type="PROSITE" id="PS50088">
    <property type="entry name" value="ANK_REPEAT"/>
    <property type="match status" value="2"/>
</dbReference>
<evidence type="ECO:0000313" key="4">
    <source>
        <dbReference type="EMBL" id="KDQ05841.1"/>
    </source>
</evidence>
<dbReference type="InterPro" id="IPR036770">
    <property type="entry name" value="Ankyrin_rpt-contain_sf"/>
</dbReference>
<dbReference type="Pfam" id="PF13637">
    <property type="entry name" value="Ank_4"/>
    <property type="match status" value="1"/>
</dbReference>
<evidence type="ECO:0000256" key="3">
    <source>
        <dbReference type="PROSITE-ProRule" id="PRU00023"/>
    </source>
</evidence>
<dbReference type="OrthoDB" id="539213at2759"/>
<dbReference type="Gene3D" id="1.25.40.20">
    <property type="entry name" value="Ankyrin repeat-containing domain"/>
    <property type="match status" value="1"/>
</dbReference>
<evidence type="ECO:0000256" key="2">
    <source>
        <dbReference type="ARBA" id="ARBA00023043"/>
    </source>
</evidence>
<dbReference type="EMBL" id="KL198180">
    <property type="protein sequence ID" value="KDQ05841.1"/>
    <property type="molecule type" value="Genomic_DNA"/>
</dbReference>
<dbReference type="AlphaFoldDB" id="A0A067M2R4"/>
<feature type="repeat" description="ANK" evidence="3">
    <location>
        <begin position="88"/>
        <end position="119"/>
    </location>
</feature>
<evidence type="ECO:0000256" key="1">
    <source>
        <dbReference type="ARBA" id="ARBA00022737"/>
    </source>
</evidence>